<reference evidence="2 3" key="2">
    <citation type="submission" date="2018-11" db="EMBL/GenBank/DDBJ databases">
        <authorList>
            <consortium name="Pathogen Informatics"/>
        </authorList>
    </citation>
    <scope>NUCLEOTIDE SEQUENCE [LARGE SCALE GENOMIC DNA]</scope>
</reference>
<dbReference type="Proteomes" id="UP000270296">
    <property type="component" value="Unassembled WGS sequence"/>
</dbReference>
<dbReference type="GO" id="GO:0008203">
    <property type="term" value="P:cholesterol metabolic process"/>
    <property type="evidence" value="ECO:0007669"/>
    <property type="project" value="InterPro"/>
</dbReference>
<evidence type="ECO:0000313" key="2">
    <source>
        <dbReference type="EMBL" id="VDP49713.1"/>
    </source>
</evidence>
<dbReference type="Pfam" id="PF06350">
    <property type="entry name" value="HSL_N"/>
    <property type="match status" value="1"/>
</dbReference>
<gene>
    <name evidence="2" type="ORF">SBAD_LOCUS12568</name>
</gene>
<dbReference type="InterPro" id="IPR010468">
    <property type="entry name" value="HSL_N"/>
</dbReference>
<protein>
    <submittedName>
        <fullName evidence="4">HECT domain-containing protein</fullName>
    </submittedName>
</protein>
<dbReference type="PANTHER" id="PTHR23025">
    <property type="entry name" value="TRIACYLGLYCEROL LIPASE"/>
    <property type="match status" value="1"/>
</dbReference>
<reference evidence="4" key="1">
    <citation type="submission" date="2016-06" db="UniProtKB">
        <authorList>
            <consortium name="WormBaseParasite"/>
        </authorList>
    </citation>
    <scope>IDENTIFICATION</scope>
</reference>
<accession>A0A183J9M0</accession>
<dbReference type="GO" id="GO:0019433">
    <property type="term" value="P:triglyceride catabolic process"/>
    <property type="evidence" value="ECO:0007669"/>
    <property type="project" value="TreeGrafter"/>
</dbReference>
<dbReference type="WBParaSite" id="SBAD_0001297801-mRNA-1">
    <property type="protein sequence ID" value="SBAD_0001297801-mRNA-1"/>
    <property type="gene ID" value="SBAD_0001297801"/>
</dbReference>
<dbReference type="GO" id="GO:0004806">
    <property type="term" value="F:triacylglycerol lipase activity"/>
    <property type="evidence" value="ECO:0007669"/>
    <property type="project" value="TreeGrafter"/>
</dbReference>
<dbReference type="EMBL" id="UZAM01018154">
    <property type="protein sequence ID" value="VDP49713.1"/>
    <property type="molecule type" value="Genomic_DNA"/>
</dbReference>
<dbReference type="OrthoDB" id="408631at2759"/>
<proteinExistence type="predicted"/>
<sequence length="324" mass="36902">MRTTSTAETSGRDMCQRQSLDRSAVYALARSLSLELSFFFLDKGGLHAERFCRSCHIICQCMSRLQVSVSDICRVMHVFDYDEATIGNGYRSIVSVVDKCVLNIIRLLKFVKEHKGTILFRTGNYCKELETFCDLFPDLDKLSDLDEMMRKFESFDQSCFFGRTIGFQFCSSVCRIFRVIAISLASYSLLWERSKYSWTFVAGSLLSCGRLLLNPEERGKRIAACFKFSDPSFCKAFWELLETPLLKHIPSFFGPALHINEIYFIPGDGCIFLENSSGSKVEILAPEAYTGKRPLPVRILSSRQFDGLVSIHHPIDQLLCLHCV</sequence>
<keyword evidence="3" id="KW-1185">Reference proteome</keyword>
<dbReference type="PANTHER" id="PTHR23025:SF3">
    <property type="entry name" value="HORMONE-SENSITIVE LIPASE"/>
    <property type="match status" value="1"/>
</dbReference>
<evidence type="ECO:0000259" key="1">
    <source>
        <dbReference type="Pfam" id="PF06350"/>
    </source>
</evidence>
<evidence type="ECO:0000313" key="3">
    <source>
        <dbReference type="Proteomes" id="UP000270296"/>
    </source>
</evidence>
<name>A0A183J9M0_9BILA</name>
<dbReference type="GO" id="GO:0005829">
    <property type="term" value="C:cytosol"/>
    <property type="evidence" value="ECO:0007669"/>
    <property type="project" value="TreeGrafter"/>
</dbReference>
<evidence type="ECO:0000313" key="4">
    <source>
        <dbReference type="WBParaSite" id="SBAD_0001297801-mRNA-1"/>
    </source>
</evidence>
<dbReference type="AlphaFoldDB" id="A0A183J9M0"/>
<dbReference type="GO" id="GO:0004771">
    <property type="term" value="F:sterol ester esterase activity"/>
    <property type="evidence" value="ECO:0007669"/>
    <property type="project" value="TreeGrafter"/>
</dbReference>
<organism evidence="4">
    <name type="scientific">Soboliphyme baturini</name>
    <dbReference type="NCBI Taxonomy" id="241478"/>
    <lineage>
        <taxon>Eukaryota</taxon>
        <taxon>Metazoa</taxon>
        <taxon>Ecdysozoa</taxon>
        <taxon>Nematoda</taxon>
        <taxon>Enoplea</taxon>
        <taxon>Dorylaimia</taxon>
        <taxon>Dioctophymatida</taxon>
        <taxon>Dioctophymatoidea</taxon>
        <taxon>Soboliphymatidae</taxon>
        <taxon>Soboliphyme</taxon>
    </lineage>
</organism>
<feature type="domain" description="Hormone-sensitive lipase N-terminal" evidence="1">
    <location>
        <begin position="134"/>
        <end position="307"/>
    </location>
</feature>